<keyword evidence="10" id="KW-0961">Cell wall biogenesis/degradation</keyword>
<gene>
    <name evidence="14" type="primary">ampD</name>
    <name evidence="14" type="ORF">HER31_17600</name>
</gene>
<dbReference type="GO" id="GO:0008745">
    <property type="term" value="F:N-acetylmuramoyl-L-alanine amidase activity"/>
    <property type="evidence" value="ECO:0007669"/>
    <property type="project" value="UniProtKB-EC"/>
</dbReference>
<dbReference type="GO" id="GO:0005737">
    <property type="term" value="C:cytoplasm"/>
    <property type="evidence" value="ECO:0007669"/>
    <property type="project" value="UniProtKB-SubCell"/>
</dbReference>
<evidence type="ECO:0000256" key="11">
    <source>
        <dbReference type="ARBA" id="ARBA00039257"/>
    </source>
</evidence>
<dbReference type="RefSeq" id="WP_168662626.1">
    <property type="nucleotide sequence ID" value="NZ_CP051180.1"/>
</dbReference>
<dbReference type="GO" id="GO:0046872">
    <property type="term" value="F:metal ion binding"/>
    <property type="evidence" value="ECO:0007669"/>
    <property type="project" value="UniProtKB-KW"/>
</dbReference>
<evidence type="ECO:0000256" key="4">
    <source>
        <dbReference type="ARBA" id="ARBA00007553"/>
    </source>
</evidence>
<dbReference type="SMART" id="SM00644">
    <property type="entry name" value="Ami_2"/>
    <property type="match status" value="1"/>
</dbReference>
<sequence>MTKLQYHVEPKGRWLESVQHRFCSFHGVRPKPISMVVIHNISLPSGLFGAPYIDQLFLGCVQSDYEVLKQLHQVEVSAHLLIRRNGGVVQYVPFDRRAWHAGVSCFANEANCNDYSIGIELEGADNIPYSDNQYQSLAAVISAIMAVYPLITPARIVGHSDIAPGRKTDPGPAFDWQRLTTELESIRL</sequence>
<dbReference type="GO" id="GO:0009253">
    <property type="term" value="P:peptidoglycan catabolic process"/>
    <property type="evidence" value="ECO:0007669"/>
    <property type="project" value="InterPro"/>
</dbReference>
<evidence type="ECO:0000313" key="15">
    <source>
        <dbReference type="Proteomes" id="UP000501602"/>
    </source>
</evidence>
<evidence type="ECO:0000256" key="5">
    <source>
        <dbReference type="ARBA" id="ARBA00011901"/>
    </source>
</evidence>
<dbReference type="InterPro" id="IPR051206">
    <property type="entry name" value="NAMLAA_amidase_2"/>
</dbReference>
<keyword evidence="7" id="KW-0479">Metal-binding</keyword>
<dbReference type="KEGG" id="fes:HER31_17600"/>
<name>A0A6H1UJR3_9GAMM</name>
<dbReference type="InterPro" id="IPR002502">
    <property type="entry name" value="Amidase_domain"/>
</dbReference>
<proteinExistence type="inferred from homology"/>
<keyword evidence="8 14" id="KW-0378">Hydrolase</keyword>
<dbReference type="GO" id="GO:0071555">
    <property type="term" value="P:cell wall organization"/>
    <property type="evidence" value="ECO:0007669"/>
    <property type="project" value="UniProtKB-KW"/>
</dbReference>
<dbReference type="PANTHER" id="PTHR30417:SF4">
    <property type="entry name" value="1,6-ANHYDRO-N-ACETYLMURAMYL-L-ALANINE AMIDASE AMPD"/>
    <property type="match status" value="1"/>
</dbReference>
<reference evidence="14 15" key="1">
    <citation type="submission" date="2020-04" db="EMBL/GenBank/DDBJ databases">
        <title>Ferrimonas sp. S7 isolated from sea water.</title>
        <authorList>
            <person name="Bae S.S."/>
            <person name="Baek K."/>
        </authorList>
    </citation>
    <scope>NUCLEOTIDE SEQUENCE [LARGE SCALE GENOMIC DNA]</scope>
    <source>
        <strain evidence="14 15">S7</strain>
    </source>
</reference>
<dbReference type="NCBIfam" id="NF008758">
    <property type="entry name" value="PRK11789.1"/>
    <property type="match status" value="1"/>
</dbReference>
<dbReference type="CDD" id="cd06583">
    <property type="entry name" value="PGRP"/>
    <property type="match status" value="1"/>
</dbReference>
<evidence type="ECO:0000256" key="3">
    <source>
        <dbReference type="ARBA" id="ARBA00004496"/>
    </source>
</evidence>
<dbReference type="SUPFAM" id="SSF55846">
    <property type="entry name" value="N-acetylmuramoyl-L-alanine amidase-like"/>
    <property type="match status" value="1"/>
</dbReference>
<evidence type="ECO:0000256" key="6">
    <source>
        <dbReference type="ARBA" id="ARBA00022490"/>
    </source>
</evidence>
<dbReference type="Gene3D" id="3.40.80.10">
    <property type="entry name" value="Peptidoglycan recognition protein-like"/>
    <property type="match status" value="1"/>
</dbReference>
<dbReference type="Pfam" id="PF01510">
    <property type="entry name" value="Amidase_2"/>
    <property type="match status" value="1"/>
</dbReference>
<evidence type="ECO:0000256" key="12">
    <source>
        <dbReference type="ARBA" id="ARBA00042615"/>
    </source>
</evidence>
<evidence type="ECO:0000256" key="10">
    <source>
        <dbReference type="ARBA" id="ARBA00023316"/>
    </source>
</evidence>
<evidence type="ECO:0000313" key="14">
    <source>
        <dbReference type="EMBL" id="QIZ78553.1"/>
    </source>
</evidence>
<comment type="cofactor">
    <cofactor evidence="2">
        <name>Zn(2+)</name>
        <dbReference type="ChEBI" id="CHEBI:29105"/>
    </cofactor>
</comment>
<dbReference type="InterPro" id="IPR036505">
    <property type="entry name" value="Amidase/PGRP_sf"/>
</dbReference>
<organism evidence="14 15">
    <name type="scientific">Ferrimonas lipolytica</name>
    <dbReference type="NCBI Taxonomy" id="2724191"/>
    <lineage>
        <taxon>Bacteria</taxon>
        <taxon>Pseudomonadati</taxon>
        <taxon>Pseudomonadota</taxon>
        <taxon>Gammaproteobacteria</taxon>
        <taxon>Alteromonadales</taxon>
        <taxon>Ferrimonadaceae</taxon>
        <taxon>Ferrimonas</taxon>
    </lineage>
</organism>
<dbReference type="Proteomes" id="UP000501602">
    <property type="component" value="Chromosome"/>
</dbReference>
<dbReference type="GO" id="GO:0009254">
    <property type="term" value="P:peptidoglycan turnover"/>
    <property type="evidence" value="ECO:0007669"/>
    <property type="project" value="TreeGrafter"/>
</dbReference>
<dbReference type="PANTHER" id="PTHR30417">
    <property type="entry name" value="N-ACETYLMURAMOYL-L-ALANINE AMIDASE AMID"/>
    <property type="match status" value="1"/>
</dbReference>
<comment type="subcellular location">
    <subcellularLocation>
        <location evidence="3">Cytoplasm</location>
    </subcellularLocation>
</comment>
<dbReference type="AlphaFoldDB" id="A0A6H1UJR3"/>
<evidence type="ECO:0000256" key="9">
    <source>
        <dbReference type="ARBA" id="ARBA00022833"/>
    </source>
</evidence>
<protein>
    <recommendedName>
        <fullName evidence="11">1,6-anhydro-N-acetylmuramyl-L-alanine amidase AmpD</fullName>
        <ecNumber evidence="5">3.5.1.28</ecNumber>
    </recommendedName>
    <alternativeName>
        <fullName evidence="12">N-acetylmuramoyl-L-alanine amidase</fullName>
    </alternativeName>
</protein>
<evidence type="ECO:0000256" key="1">
    <source>
        <dbReference type="ARBA" id="ARBA00001561"/>
    </source>
</evidence>
<evidence type="ECO:0000256" key="7">
    <source>
        <dbReference type="ARBA" id="ARBA00022723"/>
    </source>
</evidence>
<evidence type="ECO:0000259" key="13">
    <source>
        <dbReference type="SMART" id="SM00644"/>
    </source>
</evidence>
<comment type="catalytic activity">
    <reaction evidence="1">
        <text>Hydrolyzes the link between N-acetylmuramoyl residues and L-amino acid residues in certain cell-wall glycopeptides.</text>
        <dbReference type="EC" id="3.5.1.28"/>
    </reaction>
</comment>
<comment type="similarity">
    <text evidence="4">Belongs to the N-acetylmuramoyl-L-alanine amidase 2 family.</text>
</comment>
<dbReference type="EMBL" id="CP051180">
    <property type="protein sequence ID" value="QIZ78553.1"/>
    <property type="molecule type" value="Genomic_DNA"/>
</dbReference>
<evidence type="ECO:0000256" key="2">
    <source>
        <dbReference type="ARBA" id="ARBA00001947"/>
    </source>
</evidence>
<keyword evidence="15" id="KW-1185">Reference proteome</keyword>
<keyword evidence="6" id="KW-0963">Cytoplasm</keyword>
<evidence type="ECO:0000256" key="8">
    <source>
        <dbReference type="ARBA" id="ARBA00022801"/>
    </source>
</evidence>
<keyword evidence="9" id="KW-0862">Zinc</keyword>
<feature type="domain" description="N-acetylmuramoyl-L-alanine amidase" evidence="13">
    <location>
        <begin position="23"/>
        <end position="171"/>
    </location>
</feature>
<accession>A0A6H1UJR3</accession>
<dbReference type="EC" id="3.5.1.28" evidence="5"/>